<dbReference type="RefSeq" id="WP_094843835.1">
    <property type="nucleotide sequence ID" value="NZ_NEVS01000004.1"/>
</dbReference>
<evidence type="ECO:0008006" key="5">
    <source>
        <dbReference type="Google" id="ProtNLM"/>
    </source>
</evidence>
<comment type="similarity">
    <text evidence="1">Belongs to the UPF0065 (bug) family.</text>
</comment>
<evidence type="ECO:0000313" key="4">
    <source>
        <dbReference type="Proteomes" id="UP000215767"/>
    </source>
</evidence>
<feature type="signal peptide" evidence="2">
    <location>
        <begin position="1"/>
        <end position="28"/>
    </location>
</feature>
<dbReference type="CDD" id="cd13578">
    <property type="entry name" value="PBP2_Bug27"/>
    <property type="match status" value="1"/>
</dbReference>
<dbReference type="PANTHER" id="PTHR42928:SF5">
    <property type="entry name" value="BLR1237 PROTEIN"/>
    <property type="match status" value="1"/>
</dbReference>
<dbReference type="Gene3D" id="3.40.190.10">
    <property type="entry name" value="Periplasmic binding protein-like II"/>
    <property type="match status" value="1"/>
</dbReference>
<dbReference type="SUPFAM" id="SSF53850">
    <property type="entry name" value="Periplasmic binding protein-like II"/>
    <property type="match status" value="1"/>
</dbReference>
<evidence type="ECO:0000256" key="1">
    <source>
        <dbReference type="ARBA" id="ARBA00006987"/>
    </source>
</evidence>
<dbReference type="Pfam" id="PF03401">
    <property type="entry name" value="TctC"/>
    <property type="match status" value="1"/>
</dbReference>
<dbReference type="PANTHER" id="PTHR42928">
    <property type="entry name" value="TRICARBOXYLATE-BINDING PROTEIN"/>
    <property type="match status" value="1"/>
</dbReference>
<gene>
    <name evidence="3" type="ORF">CAL28_25110</name>
</gene>
<evidence type="ECO:0000313" key="3">
    <source>
        <dbReference type="EMBL" id="OZI62458.1"/>
    </source>
</evidence>
<dbReference type="Gene3D" id="3.40.190.150">
    <property type="entry name" value="Bordetella uptake gene, domain 1"/>
    <property type="match status" value="1"/>
</dbReference>
<dbReference type="Proteomes" id="UP000215767">
    <property type="component" value="Unassembled WGS sequence"/>
</dbReference>
<feature type="chain" id="PRO_5012447203" description="ABC transporter substrate-binding protein" evidence="2">
    <location>
        <begin position="29"/>
        <end position="335"/>
    </location>
</feature>
<dbReference type="InterPro" id="IPR005064">
    <property type="entry name" value="BUG"/>
</dbReference>
<dbReference type="PIRSF" id="PIRSF017082">
    <property type="entry name" value="YflP"/>
    <property type="match status" value="1"/>
</dbReference>
<comment type="caution">
    <text evidence="3">The sequence shown here is derived from an EMBL/GenBank/DDBJ whole genome shotgun (WGS) entry which is preliminary data.</text>
</comment>
<evidence type="ECO:0000256" key="2">
    <source>
        <dbReference type="SAM" id="SignalP"/>
    </source>
</evidence>
<name>A0A261UKP5_9BORD</name>
<proteinExistence type="inferred from homology"/>
<keyword evidence="2" id="KW-0732">Signal</keyword>
<dbReference type="InterPro" id="IPR042100">
    <property type="entry name" value="Bug_dom1"/>
</dbReference>
<protein>
    <recommendedName>
        <fullName evidence="5">ABC transporter substrate-binding protein</fullName>
    </recommendedName>
</protein>
<organism evidence="3 4">
    <name type="scientific">Bordetella genomosp. 11</name>
    <dbReference type="NCBI Taxonomy" id="1416808"/>
    <lineage>
        <taxon>Bacteria</taxon>
        <taxon>Pseudomonadati</taxon>
        <taxon>Pseudomonadota</taxon>
        <taxon>Betaproteobacteria</taxon>
        <taxon>Burkholderiales</taxon>
        <taxon>Alcaligenaceae</taxon>
        <taxon>Bordetella</taxon>
    </lineage>
</organism>
<dbReference type="EMBL" id="NEVS01000004">
    <property type="protein sequence ID" value="OZI62458.1"/>
    <property type="molecule type" value="Genomic_DNA"/>
</dbReference>
<sequence length="335" mass="34694">MKRRDFLAGSSLGILSAGIFGSSPAALAAVDSSGQSWPTQPIKIINAYPPGGIVDILARLIGAELTRDFGQPVIVEDKPGAGGNIGTAYVARAAGDPYTLLLGASGPLAINVSLYKNLPYDPRKDFTPITLLAATPLVLVTGTKSGITSVDQLMAQLRASEKPPFYGSAGTGTPQHLAGEMLKQKAHVQATHVAYKGGAPAVVAVIGGEVLYAFENLALVLPHIQAGRMKALAVTSPGRTAQLPDVPTMSERAVPGFEARGWYGLLAPAGIPQAAATRLTDATIQAAARPNVRRVIESFGSDNVSNGPAKFSELIASDIAKWRDIIAAGGIKLEG</sequence>
<dbReference type="OrthoDB" id="8680620at2"/>
<reference evidence="4" key="1">
    <citation type="submission" date="2017-05" db="EMBL/GenBank/DDBJ databases">
        <title>Complete and WGS of Bordetella genogroups.</title>
        <authorList>
            <person name="Spilker T."/>
            <person name="Lipuma J."/>
        </authorList>
    </citation>
    <scope>NUCLEOTIDE SEQUENCE [LARGE SCALE GENOMIC DNA]</scope>
    <source>
        <strain evidence="4">AU8856</strain>
    </source>
</reference>
<keyword evidence="4" id="KW-1185">Reference proteome</keyword>
<dbReference type="InterPro" id="IPR006311">
    <property type="entry name" value="TAT_signal"/>
</dbReference>
<accession>A0A261UKP5</accession>
<dbReference type="AlphaFoldDB" id="A0A261UKP5"/>
<dbReference type="PROSITE" id="PS51318">
    <property type="entry name" value="TAT"/>
    <property type="match status" value="1"/>
</dbReference>